<proteinExistence type="predicted"/>
<reference evidence="2 3" key="1">
    <citation type="journal article" date="2013" name="PLoS ONE">
        <title>Predicting the Proteins of Angomonas deanei, Strigomonas culicis and Their Respective Endosymbionts Reveals New Aspects of the Trypanosomatidae Family.</title>
        <authorList>
            <person name="Motta M.C."/>
            <person name="Martins A.C."/>
            <person name="de Souza S.S."/>
            <person name="Catta-Preta C.M."/>
            <person name="Silva R."/>
            <person name="Klein C.C."/>
            <person name="de Almeida L.G."/>
            <person name="de Lima Cunha O."/>
            <person name="Ciapina L.P."/>
            <person name="Brocchi M."/>
            <person name="Colabardini A.C."/>
            <person name="de Araujo Lima B."/>
            <person name="Machado C.R."/>
            <person name="de Almeida Soares C.M."/>
            <person name="Probst C.M."/>
            <person name="de Menezes C.B."/>
            <person name="Thompson C.E."/>
            <person name="Bartholomeu D.C."/>
            <person name="Gradia D.F."/>
            <person name="Pavoni D.P."/>
            <person name="Grisard E.C."/>
            <person name="Fantinatti-Garboggini F."/>
            <person name="Marchini F.K."/>
            <person name="Rodrigues-Luiz G.F."/>
            <person name="Wagner G."/>
            <person name="Goldman G.H."/>
            <person name="Fietto J.L."/>
            <person name="Elias M.C."/>
            <person name="Goldman M.H."/>
            <person name="Sagot M.F."/>
            <person name="Pereira M."/>
            <person name="Stoco P.H."/>
            <person name="de Mendonca-Neto R.P."/>
            <person name="Teixeira S.M."/>
            <person name="Maciel T.E."/>
            <person name="de Oliveira Mendes T.A."/>
            <person name="Urmenyi T.P."/>
            <person name="de Souza W."/>
            <person name="Schenkman S."/>
            <person name="de Vasconcelos A.T."/>
        </authorList>
    </citation>
    <scope>NUCLEOTIDE SEQUENCE [LARGE SCALE GENOMIC DNA]</scope>
</reference>
<dbReference type="EMBL" id="ATMH01007500">
    <property type="protein sequence ID" value="EPY23740.1"/>
    <property type="molecule type" value="Genomic_DNA"/>
</dbReference>
<accession>S9VKK3</accession>
<dbReference type="OrthoDB" id="412814at2759"/>
<protein>
    <submittedName>
        <fullName evidence="2">Uncharacterized protein</fullName>
    </submittedName>
</protein>
<evidence type="ECO:0000313" key="3">
    <source>
        <dbReference type="Proteomes" id="UP000015354"/>
    </source>
</evidence>
<sequence>MLGSQSWFTALAIPTIFFGGFIASRKRLAYQWKEELLDVDSPCYPTVTEMDMEFFRRVTPAMVTSVAEKGSRLFARRRDEIEQNKYGVPLHTADNIGFFVATSVIPEEYINVYLNEIREWAETLGNAVDSRKVTNFVNNLLLSSAGRAADGTATKSPLRPVDGDFYSAVRVIADHAEDIQLMKAPWHCGDGIDLDKMPPALRVLAARAQRAFEGVGRLRHVYMEYSPAGKFFREPRSPKSFDGHDYVVIPFRRDGAGTVVTLSPVFRSKFSSLLDVMQNSWTSRDIDCLVPSGGMLRVYGQARYDWGWGIRPGPRWFGSRLNSVECASARHGTERSFLDFLHIKSKLGSQSASSVAATGPSARDAALVVLHFEGPRAKNKKRSLLFEPEIWIFGKQPTVETYEQWEENRPTEESVRQEGVVRFMMRNYMDMLTKS</sequence>
<evidence type="ECO:0000313" key="2">
    <source>
        <dbReference type="EMBL" id="EPY23740.1"/>
    </source>
</evidence>
<evidence type="ECO:0000256" key="1">
    <source>
        <dbReference type="SAM" id="Phobius"/>
    </source>
</evidence>
<keyword evidence="1" id="KW-1133">Transmembrane helix</keyword>
<comment type="caution">
    <text evidence="2">The sequence shown here is derived from an EMBL/GenBank/DDBJ whole genome shotgun (WGS) entry which is preliminary data.</text>
</comment>
<dbReference type="AlphaFoldDB" id="S9VKK3"/>
<dbReference type="Proteomes" id="UP000015354">
    <property type="component" value="Unassembled WGS sequence"/>
</dbReference>
<gene>
    <name evidence="2" type="ORF">STCU_07500</name>
</gene>
<keyword evidence="3" id="KW-1185">Reference proteome</keyword>
<feature type="transmembrane region" description="Helical" evidence="1">
    <location>
        <begin position="6"/>
        <end position="23"/>
    </location>
</feature>
<name>S9VKK3_9TRYP</name>
<organism evidence="2 3">
    <name type="scientific">Strigomonas culicis</name>
    <dbReference type="NCBI Taxonomy" id="28005"/>
    <lineage>
        <taxon>Eukaryota</taxon>
        <taxon>Discoba</taxon>
        <taxon>Euglenozoa</taxon>
        <taxon>Kinetoplastea</taxon>
        <taxon>Metakinetoplastina</taxon>
        <taxon>Trypanosomatida</taxon>
        <taxon>Trypanosomatidae</taxon>
        <taxon>Strigomonadinae</taxon>
        <taxon>Strigomonas</taxon>
    </lineage>
</organism>
<keyword evidence="1" id="KW-0812">Transmembrane</keyword>
<keyword evidence="1" id="KW-0472">Membrane</keyword>